<dbReference type="PANTHER" id="PTHR23517">
    <property type="entry name" value="RESISTANCE PROTEIN MDTM, PUTATIVE-RELATED-RELATED"/>
    <property type="match status" value="1"/>
</dbReference>
<evidence type="ECO:0000256" key="2">
    <source>
        <dbReference type="ARBA" id="ARBA00022448"/>
    </source>
</evidence>
<evidence type="ECO:0000313" key="8">
    <source>
        <dbReference type="EMBL" id="GES26551.1"/>
    </source>
</evidence>
<feature type="transmembrane region" description="Helical" evidence="7">
    <location>
        <begin position="272"/>
        <end position="294"/>
    </location>
</feature>
<evidence type="ECO:0000256" key="5">
    <source>
        <dbReference type="ARBA" id="ARBA00022989"/>
    </source>
</evidence>
<proteinExistence type="predicted"/>
<dbReference type="Pfam" id="PF07690">
    <property type="entry name" value="MFS_1"/>
    <property type="match status" value="1"/>
</dbReference>
<protein>
    <submittedName>
        <fullName evidence="8">MFS transporter</fullName>
    </submittedName>
</protein>
<evidence type="ECO:0000256" key="1">
    <source>
        <dbReference type="ARBA" id="ARBA00004651"/>
    </source>
</evidence>
<evidence type="ECO:0000256" key="4">
    <source>
        <dbReference type="ARBA" id="ARBA00022692"/>
    </source>
</evidence>
<feature type="transmembrane region" description="Helical" evidence="7">
    <location>
        <begin position="95"/>
        <end position="117"/>
    </location>
</feature>
<gene>
    <name evidence="8" type="ORF">Aple_094500</name>
</gene>
<dbReference type="InterPro" id="IPR036259">
    <property type="entry name" value="MFS_trans_sf"/>
</dbReference>
<keyword evidence="5 7" id="KW-1133">Transmembrane helix</keyword>
<feature type="transmembrane region" description="Helical" evidence="7">
    <location>
        <begin position="36"/>
        <end position="57"/>
    </location>
</feature>
<feature type="transmembrane region" description="Helical" evidence="7">
    <location>
        <begin position="159"/>
        <end position="180"/>
    </location>
</feature>
<evidence type="ECO:0000256" key="6">
    <source>
        <dbReference type="ARBA" id="ARBA00023136"/>
    </source>
</evidence>
<feature type="transmembrane region" description="Helical" evidence="7">
    <location>
        <begin position="306"/>
        <end position="331"/>
    </location>
</feature>
<dbReference type="GO" id="GO:0022857">
    <property type="term" value="F:transmembrane transporter activity"/>
    <property type="evidence" value="ECO:0007669"/>
    <property type="project" value="InterPro"/>
</dbReference>
<sequence length="413" mass="43603">MLRGYRTVIVAVLIDGIGAGMFLPFSIIFFDNSTDLSLSWIGTGLTIATVLAMPAALLAGSGIDRWGPAVILVVNNVVAALGYISYFLVHDVITLIAASVIVLIADQLYWSAWPVYVADISQGQDLDRWFALTNVVRNVSVGLGGLLGGVIASSYGPSSLSWLLGVNIVTCFVAGAIFSSKRIAGARSRRDSSSKPRERPRWGDALRDRPFLLMAASQAVTSFAWLIPHMALPVYLIVVEKVSPWVASMGLTLNTLISIALQTVITRLTAGFSRAVVIAAATGLMTSGVAAIAVSGHTDGLSQTSLILLGVTLLTLGQLIHGPAVSALVTLHAPEAARGRYMSIFQLAWACSSVGGPVLVGSLVELDATLLWGTFALLILFGGAGYIWALHVKSITRNRTEQFQGTAKGTTPP</sequence>
<feature type="transmembrane region" description="Helical" evidence="7">
    <location>
        <begin position="69"/>
        <end position="89"/>
    </location>
</feature>
<feature type="transmembrane region" description="Helical" evidence="7">
    <location>
        <begin position="244"/>
        <end position="265"/>
    </location>
</feature>
<dbReference type="PANTHER" id="PTHR23517:SF2">
    <property type="entry name" value="MULTIDRUG RESISTANCE PROTEIN MDTH"/>
    <property type="match status" value="1"/>
</dbReference>
<keyword evidence="2" id="KW-0813">Transport</keyword>
<name>A0A5M3Y3X7_9ACTN</name>
<feature type="transmembrane region" description="Helical" evidence="7">
    <location>
        <begin position="7"/>
        <end position="30"/>
    </location>
</feature>
<keyword evidence="6 7" id="KW-0472">Membrane</keyword>
<dbReference type="EMBL" id="BLAF01000090">
    <property type="protein sequence ID" value="GES26551.1"/>
    <property type="molecule type" value="Genomic_DNA"/>
</dbReference>
<evidence type="ECO:0000313" key="9">
    <source>
        <dbReference type="Proteomes" id="UP000377595"/>
    </source>
</evidence>
<feature type="transmembrane region" description="Helical" evidence="7">
    <location>
        <begin position="211"/>
        <end position="238"/>
    </location>
</feature>
<dbReference type="GO" id="GO:0005886">
    <property type="term" value="C:plasma membrane"/>
    <property type="evidence" value="ECO:0007669"/>
    <property type="project" value="UniProtKB-SubCell"/>
</dbReference>
<dbReference type="Proteomes" id="UP000377595">
    <property type="component" value="Unassembled WGS sequence"/>
</dbReference>
<keyword evidence="9" id="KW-1185">Reference proteome</keyword>
<evidence type="ECO:0000256" key="7">
    <source>
        <dbReference type="SAM" id="Phobius"/>
    </source>
</evidence>
<accession>A0A5M3Y3X7</accession>
<comment type="caution">
    <text evidence="8">The sequence shown here is derived from an EMBL/GenBank/DDBJ whole genome shotgun (WGS) entry which is preliminary data.</text>
</comment>
<feature type="transmembrane region" description="Helical" evidence="7">
    <location>
        <begin position="129"/>
        <end position="153"/>
    </location>
</feature>
<dbReference type="InterPro" id="IPR050171">
    <property type="entry name" value="MFS_Transporters"/>
</dbReference>
<feature type="transmembrane region" description="Helical" evidence="7">
    <location>
        <begin position="343"/>
        <end position="364"/>
    </location>
</feature>
<comment type="subcellular location">
    <subcellularLocation>
        <location evidence="1">Cell membrane</location>
        <topology evidence="1">Multi-pass membrane protein</topology>
    </subcellularLocation>
</comment>
<dbReference type="Gene3D" id="1.20.1250.20">
    <property type="entry name" value="MFS general substrate transporter like domains"/>
    <property type="match status" value="1"/>
</dbReference>
<dbReference type="AlphaFoldDB" id="A0A5M3Y3X7"/>
<reference evidence="8 9" key="1">
    <citation type="submission" date="2019-10" db="EMBL/GenBank/DDBJ databases">
        <title>Whole genome shotgun sequence of Acrocarpospora pleiomorpha NBRC 16267.</title>
        <authorList>
            <person name="Ichikawa N."/>
            <person name="Kimura A."/>
            <person name="Kitahashi Y."/>
            <person name="Komaki H."/>
            <person name="Oguchi A."/>
        </authorList>
    </citation>
    <scope>NUCLEOTIDE SEQUENCE [LARGE SCALE GENOMIC DNA]</scope>
    <source>
        <strain evidence="8 9">NBRC 16267</strain>
    </source>
</reference>
<dbReference type="InterPro" id="IPR011701">
    <property type="entry name" value="MFS"/>
</dbReference>
<keyword evidence="3" id="KW-1003">Cell membrane</keyword>
<dbReference type="SUPFAM" id="SSF103473">
    <property type="entry name" value="MFS general substrate transporter"/>
    <property type="match status" value="1"/>
</dbReference>
<keyword evidence="4 7" id="KW-0812">Transmembrane</keyword>
<feature type="transmembrane region" description="Helical" evidence="7">
    <location>
        <begin position="370"/>
        <end position="389"/>
    </location>
</feature>
<evidence type="ECO:0000256" key="3">
    <source>
        <dbReference type="ARBA" id="ARBA00022475"/>
    </source>
</evidence>
<organism evidence="8 9">
    <name type="scientific">Acrocarpospora pleiomorpha</name>
    <dbReference type="NCBI Taxonomy" id="90975"/>
    <lineage>
        <taxon>Bacteria</taxon>
        <taxon>Bacillati</taxon>
        <taxon>Actinomycetota</taxon>
        <taxon>Actinomycetes</taxon>
        <taxon>Streptosporangiales</taxon>
        <taxon>Streptosporangiaceae</taxon>
        <taxon>Acrocarpospora</taxon>
    </lineage>
</organism>